<protein>
    <submittedName>
        <fullName evidence="3">Type III restriction protein res subunit</fullName>
    </submittedName>
</protein>
<dbReference type="PANTHER" id="PTHR42927:SF1">
    <property type="entry name" value="HELICASE SUPERFAMILY 1 AND 2 DOMAIN-CONTAINING PROTEIN"/>
    <property type="match status" value="1"/>
</dbReference>
<dbReference type="GO" id="GO:0003677">
    <property type="term" value="F:DNA binding"/>
    <property type="evidence" value="ECO:0007669"/>
    <property type="project" value="UniProtKB-KW"/>
</dbReference>
<dbReference type="GO" id="GO:0009307">
    <property type="term" value="P:DNA restriction-modification system"/>
    <property type="evidence" value="ECO:0007669"/>
    <property type="project" value="UniProtKB-KW"/>
</dbReference>
<evidence type="ECO:0000313" key="3">
    <source>
        <dbReference type="EMBL" id="ACE03702.1"/>
    </source>
</evidence>
<accession>B3ENS5</accession>
<dbReference type="AlphaFoldDB" id="B3ENS5"/>
<reference evidence="3" key="1">
    <citation type="submission" date="2008-06" db="EMBL/GenBank/DDBJ databases">
        <title>Complete sequence of Chlorobium phaeobacteroides BS1.</title>
        <authorList>
            <consortium name="US DOE Joint Genome Institute"/>
            <person name="Lucas S."/>
            <person name="Copeland A."/>
            <person name="Lapidus A."/>
            <person name="Glavina del Rio T."/>
            <person name="Dalin E."/>
            <person name="Tice H."/>
            <person name="Bruce D."/>
            <person name="Goodwin L."/>
            <person name="Pitluck S."/>
            <person name="Schmutz J."/>
            <person name="Larimer F."/>
            <person name="Land M."/>
            <person name="Hauser L."/>
            <person name="Kyrpides N."/>
            <person name="Ovchinnikova G."/>
            <person name="Li T."/>
            <person name="Liu Z."/>
            <person name="Zhao F."/>
            <person name="Overmann J."/>
            <person name="Bryant D.A."/>
            <person name="Richardson P."/>
        </authorList>
    </citation>
    <scope>NUCLEOTIDE SEQUENCE [LARGE SCALE GENOMIC DNA]</scope>
    <source>
        <strain evidence="3">BS1</strain>
    </source>
</reference>
<name>B3ENS5_CHLPB</name>
<dbReference type="SUPFAM" id="SSF52540">
    <property type="entry name" value="P-loop containing nucleoside triphosphate hydrolases"/>
    <property type="match status" value="1"/>
</dbReference>
<keyword evidence="1" id="KW-0175">Coiled coil</keyword>
<dbReference type="KEGG" id="cpb:Cphamn1_0749"/>
<sequence>MAKITSEYAFEEHMEEVLLKSHGYFPAQQVDYDKALCLRPETVISFIRATQTKKWADYCELIGDKGQATRNLLKRIKEVVDKEGTLHALRKGFDIHGSGHFDLCYFEPTNPVAEESRRLYQENLLHVQRQVKFSESDEKSLDMGIFLNGLPIFTIELKNQISGQNVGHAMKQYKNTRDPKEPLFRFKRCLAHFAVDNDLVYVATELAGAKTQFLPFNQGNDGGAGNPPCKIGYATSYLWQEVWKKPRILDLIQRFIRVMDVLDDKGKKTDKQRQIFPRFHQLTCVRELGADAQQHGAGRRYLNQHSAGSGKTNCIAWLANSLATLHTKEGQPVFSSVIVISDRRVIDRQLQRTLTQVIETPGMLVNIAADDGMTSKDLKRALEDGKRIIVTTLQKFGVIMDSMGDLPGERFAVIVDEAHSSQAGQSAQAVQKVLSYSSEDEQKDEEEKTTEDRILEELKTRGPQKNVSYFAFTATPKPETLQQFGTKHKDGTFKPFSLYTMRQAIEEKFILDVLKNYTTYDQYWALLKKVKDDPEFEEVKAKSLLKQFVSRHERTIAKKVAIIVAHFQASVSDKLGGKAKAMIVTSSRLHAVRYKLAVDACLKKKGIPFKALVAFTDVVKDSKDGKEYTEANMNGFPEAATADRFEADEYRFLIVASKFQTGFDQPKLLAMYVDKKLSGVACVQTLSRLNRTMVGKEETFVLDFENTAEDIEKGFQPFYDRITLSKETDPNQLYNIRTDLDKFGIHTEADLKAFADQWFAPKPKIEKLHALTDPVAEKWKKEGEEEQVDYKSKARDFVKLYAFMSHLVPLKDTGLAKLDVFLRFLLPKLPAKKGETPLEVLGMVDMEKLAVRKKDKKDIGLKRGEEKVDPLNYGGGATLSEEEREQLSKIIEDLNTRFNTSFTEDEIMVIKQLEKKIGEDEALQQQLKNGSPHAVAATFEQVAKDAFEDLVNDNFKFYKKVSEDDEVSKEFFARLFEWYVEGRKKTTPKKEK</sequence>
<feature type="domain" description="Helicase ATP-binding" evidence="2">
    <location>
        <begin position="297"/>
        <end position="494"/>
    </location>
</feature>
<dbReference type="GO" id="GO:0005524">
    <property type="term" value="F:ATP binding"/>
    <property type="evidence" value="ECO:0007669"/>
    <property type="project" value="UniProtKB-KW"/>
</dbReference>
<evidence type="ECO:0000259" key="2">
    <source>
        <dbReference type="PROSITE" id="PS51192"/>
    </source>
</evidence>
<dbReference type="InterPro" id="IPR007409">
    <property type="entry name" value="Restrct_endonuc_type1_HsdR_N"/>
</dbReference>
<dbReference type="InterPro" id="IPR040980">
    <property type="entry name" value="SWI2_SNF2"/>
</dbReference>
<dbReference type="Gene3D" id="3.90.1570.50">
    <property type="match status" value="1"/>
</dbReference>
<dbReference type="SMART" id="SM00487">
    <property type="entry name" value="DEXDc"/>
    <property type="match status" value="1"/>
</dbReference>
<dbReference type="OrthoDB" id="9758243at2"/>
<dbReference type="REBASE" id="18369">
    <property type="entry name" value="CphBORF751P"/>
</dbReference>
<dbReference type="InterPro" id="IPR027417">
    <property type="entry name" value="P-loop_NTPase"/>
</dbReference>
<feature type="coiled-coil region" evidence="1">
    <location>
        <begin position="877"/>
        <end position="930"/>
    </location>
</feature>
<evidence type="ECO:0000256" key="1">
    <source>
        <dbReference type="SAM" id="Coils"/>
    </source>
</evidence>
<dbReference type="EMBL" id="CP001101">
    <property type="protein sequence ID" value="ACE03702.1"/>
    <property type="molecule type" value="Genomic_DNA"/>
</dbReference>
<dbReference type="InterPro" id="IPR055180">
    <property type="entry name" value="HsdR_RecA-like_helicase_dom_2"/>
</dbReference>
<dbReference type="PANTHER" id="PTHR42927">
    <property type="entry name" value="HELICASE SUPERFAMILY 1 AND 2 DOMAIN-CONTAINING PROTEIN"/>
    <property type="match status" value="1"/>
</dbReference>
<dbReference type="HOGENOM" id="CLU_010804_0_0_10"/>
<organism evidence="3">
    <name type="scientific">Chlorobium phaeobacteroides (strain BS1)</name>
    <dbReference type="NCBI Taxonomy" id="331678"/>
    <lineage>
        <taxon>Bacteria</taxon>
        <taxon>Pseudomonadati</taxon>
        <taxon>Chlorobiota</taxon>
        <taxon>Chlorobiia</taxon>
        <taxon>Chlorobiales</taxon>
        <taxon>Chlorobiaceae</taxon>
        <taxon>Chlorobium/Pelodictyon group</taxon>
        <taxon>Chlorobium</taxon>
    </lineage>
</organism>
<dbReference type="Pfam" id="PF22679">
    <property type="entry name" value="T1R_D3-like"/>
    <property type="match status" value="1"/>
</dbReference>
<dbReference type="STRING" id="331678.Cphamn1_0749"/>
<dbReference type="Pfam" id="PF18766">
    <property type="entry name" value="SWI2_SNF2"/>
    <property type="match status" value="1"/>
</dbReference>
<proteinExistence type="predicted"/>
<dbReference type="Pfam" id="PF04313">
    <property type="entry name" value="HSDR_N"/>
    <property type="match status" value="1"/>
</dbReference>
<dbReference type="GO" id="GO:0009035">
    <property type="term" value="F:type I site-specific deoxyribonuclease activity"/>
    <property type="evidence" value="ECO:0007669"/>
    <property type="project" value="UniProtKB-EC"/>
</dbReference>
<dbReference type="PROSITE" id="PS51192">
    <property type="entry name" value="HELICASE_ATP_BIND_1"/>
    <property type="match status" value="1"/>
</dbReference>
<dbReference type="Gene3D" id="3.40.50.300">
    <property type="entry name" value="P-loop containing nucleotide triphosphate hydrolases"/>
    <property type="match status" value="3"/>
</dbReference>
<dbReference type="InterPro" id="IPR014001">
    <property type="entry name" value="Helicase_ATP-bd"/>
</dbReference>
<gene>
    <name evidence="3" type="ordered locus">Cphamn1_0749</name>
</gene>
<dbReference type="eggNOG" id="COG0610">
    <property type="taxonomic scope" value="Bacteria"/>
</dbReference>